<dbReference type="PANTHER" id="PTHR31104">
    <property type="entry name" value="PEPTIDE-N4-(N-ACETYL-BETA-GLUCOSAMINYL)ASPARAGINE AMIDASE A PROTEIN"/>
    <property type="match status" value="1"/>
</dbReference>
<reference evidence="2 3" key="1">
    <citation type="submission" date="2020-10" db="EMBL/GenBank/DDBJ databases">
        <title>Phylogeny of dyella-like bacteria.</title>
        <authorList>
            <person name="Fu J."/>
        </authorList>
    </citation>
    <scope>NUCLEOTIDE SEQUENCE [LARGE SCALE GENOMIC DNA]</scope>
    <source>
        <strain evidence="2 3">Gsoil3046</strain>
    </source>
</reference>
<name>A0ABW8JZY7_9GAMM</name>
<proteinExistence type="predicted"/>
<sequence length="608" mass="66099">MNLAQPASRGLAVALLFCLPAAIALARAPASSPEPPAATVITTADPAVPRGLGAPCAVTLFHDQAFPDESGPLHFTYMPPPDCPKPWAKVILQLDISGSRHAPAYSLVVDLAGIPVFRGISPKYDAEASWHVERDLTDDVSLLGQPNDGQIFYYFSDESPSPETRFIGSAKLLFYRASEQTPAPLSPDVVLAVHAGTTALNLPHNIERAYLDVFNAVPWWFTCVPDQSFNRFRALHTRLAPGDLPRQGNFAREQGCSGVSHVEHEVIIDGTPAGIVPAFPLLSADFNPSLPNTVNQPTTPSQMLSFVPYRVDLTPFAGVLNDAGTHTLAIRQLGLQIFYPTADGQLLLYLDPGRALVVGGVTLNTLAGSSATPTVNNTLSASGDVLRGRVTTRLDRDFEIRGFVNTSHGQVHSSVAESQRFSNTQVFLLRGLADPDESSVPRLYEQNIWLSSTVHRTSRRTVGGKTISLDQERVSYPLRFSYRVEGAVAQGDRAFLVPTKASMGAHQGRFLDGDHYRAGLVRYITNLDDVFGGSRARNFLTGAPDTHWKSFREVRFGDNLGSCYEHALITHDGAIDTDVQGIDCPHDINRVRWFAHPDGSPDGLGWAH</sequence>
<protein>
    <recommendedName>
        <fullName evidence="4">Peptide-N(4)-(N-acetyl-beta-glucosaminyl)asparagine amidase</fullName>
    </recommendedName>
</protein>
<dbReference type="Proteomes" id="UP001620460">
    <property type="component" value="Unassembled WGS sequence"/>
</dbReference>
<dbReference type="InterPro" id="IPR021102">
    <property type="entry name" value="PNGase_A"/>
</dbReference>
<dbReference type="RefSeq" id="WP_404634642.1">
    <property type="nucleotide sequence ID" value="NZ_JADIKM010000004.1"/>
</dbReference>
<evidence type="ECO:0000256" key="1">
    <source>
        <dbReference type="SAM" id="SignalP"/>
    </source>
</evidence>
<dbReference type="EMBL" id="JADIKM010000004">
    <property type="protein sequence ID" value="MFK2905285.1"/>
    <property type="molecule type" value="Genomic_DNA"/>
</dbReference>
<evidence type="ECO:0008006" key="4">
    <source>
        <dbReference type="Google" id="ProtNLM"/>
    </source>
</evidence>
<evidence type="ECO:0000313" key="2">
    <source>
        <dbReference type="EMBL" id="MFK2905285.1"/>
    </source>
</evidence>
<feature type="signal peptide" evidence="1">
    <location>
        <begin position="1"/>
        <end position="26"/>
    </location>
</feature>
<gene>
    <name evidence="2" type="ORF">ISP17_15080</name>
</gene>
<accession>A0ABW8JZY7</accession>
<organism evidence="2 3">
    <name type="scientific">Dyella ginsengisoli</name>
    <dbReference type="NCBI Taxonomy" id="363848"/>
    <lineage>
        <taxon>Bacteria</taxon>
        <taxon>Pseudomonadati</taxon>
        <taxon>Pseudomonadota</taxon>
        <taxon>Gammaproteobacteria</taxon>
        <taxon>Lysobacterales</taxon>
        <taxon>Rhodanobacteraceae</taxon>
        <taxon>Dyella</taxon>
    </lineage>
</organism>
<evidence type="ECO:0000313" key="3">
    <source>
        <dbReference type="Proteomes" id="UP001620460"/>
    </source>
</evidence>
<keyword evidence="3" id="KW-1185">Reference proteome</keyword>
<comment type="caution">
    <text evidence="2">The sequence shown here is derived from an EMBL/GenBank/DDBJ whole genome shotgun (WGS) entry which is preliminary data.</text>
</comment>
<keyword evidence="1" id="KW-0732">Signal</keyword>
<feature type="chain" id="PRO_5045695539" description="Peptide-N(4)-(N-acetyl-beta-glucosaminyl)asparagine amidase" evidence="1">
    <location>
        <begin position="27"/>
        <end position="608"/>
    </location>
</feature>